<dbReference type="InterPro" id="IPR050266">
    <property type="entry name" value="AB_hydrolase_sf"/>
</dbReference>
<feature type="region of interest" description="Disordered" evidence="2">
    <location>
        <begin position="1"/>
        <end position="51"/>
    </location>
</feature>
<evidence type="ECO:0000256" key="2">
    <source>
        <dbReference type="SAM" id="MobiDB-lite"/>
    </source>
</evidence>
<evidence type="ECO:0000313" key="5">
    <source>
        <dbReference type="Proteomes" id="UP000823521"/>
    </source>
</evidence>
<sequence>MTMVRANGLSVHVQRLDPPPGVGAATVAGPEAGATTVGPDGADPTVGGDPDGGTPTVVLIHGVASDSLASWYFTLAEPLARVGLRVVMYDLRGHGRTDRPGSGYALDDFVDDLAALLTELAVTGPLYLVGNSFGGTVAFGYAARHPGRVAGITALESAPPIPAWMTRVARRLGRAAGFLPRAGALEEIAARHGEGAIRRARDTGDLLSSTTVARELPASRLPRTEELAAITVPVLCVYGGRSAVVELVPAVQELFPQARTVVLPDQKHSVLIDQPEVIRQLVLTWLGADCGLRLAQPAPTGVTVNPSGGL</sequence>
<dbReference type="InterPro" id="IPR029058">
    <property type="entry name" value="AB_hydrolase_fold"/>
</dbReference>
<keyword evidence="5" id="KW-1185">Reference proteome</keyword>
<dbReference type="InterPro" id="IPR000073">
    <property type="entry name" value="AB_hydrolase_1"/>
</dbReference>
<dbReference type="Proteomes" id="UP000823521">
    <property type="component" value="Unassembled WGS sequence"/>
</dbReference>
<keyword evidence="1 4" id="KW-0378">Hydrolase</keyword>
<accession>A0ABS3W2B3</accession>
<dbReference type="PRINTS" id="PR00111">
    <property type="entry name" value="ABHYDROLASE"/>
</dbReference>
<protein>
    <submittedName>
        <fullName evidence="4">Alpha/beta fold hydrolase</fullName>
    </submittedName>
</protein>
<proteinExistence type="predicted"/>
<evidence type="ECO:0000313" key="4">
    <source>
        <dbReference type="EMBL" id="MBO4210754.1"/>
    </source>
</evidence>
<evidence type="ECO:0000256" key="1">
    <source>
        <dbReference type="ARBA" id="ARBA00022801"/>
    </source>
</evidence>
<feature type="domain" description="AB hydrolase-1" evidence="3">
    <location>
        <begin position="55"/>
        <end position="167"/>
    </location>
</feature>
<dbReference type="EMBL" id="WVUH01000585">
    <property type="protein sequence ID" value="MBO4210754.1"/>
    <property type="molecule type" value="Genomic_DNA"/>
</dbReference>
<reference evidence="4 5" key="1">
    <citation type="submission" date="2019-12" db="EMBL/GenBank/DDBJ databases">
        <title>Whole genome sequencing of endophytic Actinobacterium Micromonospora sp. MPMI6T.</title>
        <authorList>
            <person name="Evv R."/>
            <person name="Podile A.R."/>
        </authorList>
    </citation>
    <scope>NUCLEOTIDE SEQUENCE [LARGE SCALE GENOMIC DNA]</scope>
    <source>
        <strain evidence="4 5">MPMI6</strain>
    </source>
</reference>
<dbReference type="GO" id="GO:0016787">
    <property type="term" value="F:hydrolase activity"/>
    <property type="evidence" value="ECO:0007669"/>
    <property type="project" value="UniProtKB-KW"/>
</dbReference>
<feature type="compositionally biased region" description="Low complexity" evidence="2">
    <location>
        <begin position="37"/>
        <end position="51"/>
    </location>
</feature>
<dbReference type="Gene3D" id="3.40.50.1820">
    <property type="entry name" value="alpha/beta hydrolase"/>
    <property type="match status" value="1"/>
</dbReference>
<dbReference type="SUPFAM" id="SSF53474">
    <property type="entry name" value="alpha/beta-Hydrolases"/>
    <property type="match status" value="1"/>
</dbReference>
<organism evidence="4 5">
    <name type="scientific">Micromonospora echinofusca</name>
    <dbReference type="NCBI Taxonomy" id="47858"/>
    <lineage>
        <taxon>Bacteria</taxon>
        <taxon>Bacillati</taxon>
        <taxon>Actinomycetota</taxon>
        <taxon>Actinomycetes</taxon>
        <taxon>Micromonosporales</taxon>
        <taxon>Micromonosporaceae</taxon>
        <taxon>Micromonospora</taxon>
    </lineage>
</organism>
<dbReference type="PANTHER" id="PTHR43798">
    <property type="entry name" value="MONOACYLGLYCEROL LIPASE"/>
    <property type="match status" value="1"/>
</dbReference>
<gene>
    <name evidence="4" type="ORF">GSF22_32890</name>
</gene>
<name>A0ABS3W2B3_MICEH</name>
<dbReference type="PANTHER" id="PTHR43798:SF31">
    <property type="entry name" value="AB HYDROLASE SUPERFAMILY PROTEIN YCLE"/>
    <property type="match status" value="1"/>
</dbReference>
<evidence type="ECO:0000259" key="3">
    <source>
        <dbReference type="Pfam" id="PF00561"/>
    </source>
</evidence>
<comment type="caution">
    <text evidence="4">The sequence shown here is derived from an EMBL/GenBank/DDBJ whole genome shotgun (WGS) entry which is preliminary data.</text>
</comment>
<dbReference type="Pfam" id="PF00561">
    <property type="entry name" value="Abhydrolase_1"/>
    <property type="match status" value="1"/>
</dbReference>